<comment type="caution">
    <text evidence="1">The sequence shown here is derived from an EMBL/GenBank/DDBJ whole genome shotgun (WGS) entry which is preliminary data.</text>
</comment>
<organism evidence="1 2">
    <name type="scientific">Paractinoplanes ferrugineus</name>
    <dbReference type="NCBI Taxonomy" id="113564"/>
    <lineage>
        <taxon>Bacteria</taxon>
        <taxon>Bacillati</taxon>
        <taxon>Actinomycetota</taxon>
        <taxon>Actinomycetes</taxon>
        <taxon>Micromonosporales</taxon>
        <taxon>Micromonosporaceae</taxon>
        <taxon>Paractinoplanes</taxon>
    </lineage>
</organism>
<reference evidence="1" key="1">
    <citation type="submission" date="2021-01" db="EMBL/GenBank/DDBJ databases">
        <title>Whole genome shotgun sequence of Actinoplanes ferrugineus NBRC 15555.</title>
        <authorList>
            <person name="Komaki H."/>
            <person name="Tamura T."/>
        </authorList>
    </citation>
    <scope>NUCLEOTIDE SEQUENCE</scope>
    <source>
        <strain evidence="1">NBRC 15555</strain>
    </source>
</reference>
<gene>
    <name evidence="1" type="ORF">Afe05nite_56960</name>
</gene>
<dbReference type="Gene3D" id="2.40.128.290">
    <property type="entry name" value="Uncharacterised protein Atu4866, PF11512"/>
    <property type="match status" value="1"/>
</dbReference>
<dbReference type="EMBL" id="BOMM01000051">
    <property type="protein sequence ID" value="GIE13856.1"/>
    <property type="molecule type" value="Genomic_DNA"/>
</dbReference>
<proteinExistence type="predicted"/>
<evidence type="ECO:0000313" key="2">
    <source>
        <dbReference type="Proteomes" id="UP000598174"/>
    </source>
</evidence>
<dbReference type="InterPro" id="IPR020955">
    <property type="entry name" value="Uncharacterised_Atu4866"/>
</dbReference>
<dbReference type="Pfam" id="PF11512">
    <property type="entry name" value="Atu4866"/>
    <property type="match status" value="1"/>
</dbReference>
<dbReference type="AlphaFoldDB" id="A0A919J309"/>
<sequence>MRPQPRIDLDAAALLTLMMGGQPAVRGPKSALVRTSAPVGFWLSQDGTVQLEIKTDGTYDGKVAGRKRRARGTYHIDGALMTLSDQDSGMHTSVTLYDGELEMAGHRLGPVA</sequence>
<dbReference type="InterPro" id="IPR038646">
    <property type="entry name" value="Atu4866-like_sf"/>
</dbReference>
<dbReference type="RefSeq" id="WP_203820295.1">
    <property type="nucleotide sequence ID" value="NZ_BAAABP010000001.1"/>
</dbReference>
<protein>
    <submittedName>
        <fullName evidence="1">Uncharacterized protein</fullName>
    </submittedName>
</protein>
<name>A0A919J309_9ACTN</name>
<evidence type="ECO:0000313" key="1">
    <source>
        <dbReference type="EMBL" id="GIE13856.1"/>
    </source>
</evidence>
<dbReference type="Proteomes" id="UP000598174">
    <property type="component" value="Unassembled WGS sequence"/>
</dbReference>
<keyword evidence="2" id="KW-1185">Reference proteome</keyword>
<accession>A0A919J309</accession>